<dbReference type="GO" id="GO:0046872">
    <property type="term" value="F:metal ion binding"/>
    <property type="evidence" value="ECO:0007669"/>
    <property type="project" value="UniProtKB-KW"/>
</dbReference>
<evidence type="ECO:0000256" key="1">
    <source>
        <dbReference type="ARBA" id="ARBA00022723"/>
    </source>
</evidence>
<gene>
    <name evidence="2" type="ORF">GDO78_015876</name>
</gene>
<dbReference type="SUPFAM" id="SSF53613">
    <property type="entry name" value="Ribokinase-like"/>
    <property type="match status" value="1"/>
</dbReference>
<sequence length="115" mass="12964">MKPRPRLKLPTRCTSLGKFSISFCNTFTLHQVSRFADHLCKSQLLCLDGNVPVSTIQYVCEFARQNAVPVCFEPTDIDKASKPFTSNSWTALTYISPNLRELLAINRTLGHVEDC</sequence>
<dbReference type="InterPro" id="IPR029056">
    <property type="entry name" value="Ribokinase-like"/>
</dbReference>
<name>A0A8J6EBX3_ELECQ</name>
<reference evidence="2" key="1">
    <citation type="thesis" date="2020" institute="ProQuest LLC" country="789 East Eisenhower Parkway, Ann Arbor, MI, USA">
        <title>Comparative Genomics and Chromosome Evolution.</title>
        <authorList>
            <person name="Mudd A.B."/>
        </authorList>
    </citation>
    <scope>NUCLEOTIDE SEQUENCE</scope>
    <source>
        <strain evidence="2">HN-11 Male</strain>
        <tissue evidence="2">Kidney and liver</tissue>
    </source>
</reference>
<dbReference type="OrthoDB" id="9905469at2759"/>
<dbReference type="AlphaFoldDB" id="A0A8J6EBX3"/>
<comment type="caution">
    <text evidence="2">The sequence shown here is derived from an EMBL/GenBank/DDBJ whole genome shotgun (WGS) entry which is preliminary data.</text>
</comment>
<protein>
    <submittedName>
        <fullName evidence="2">Uncharacterized protein</fullName>
    </submittedName>
</protein>
<dbReference type="EMBL" id="WNTK01017055">
    <property type="protein sequence ID" value="KAG9461741.1"/>
    <property type="molecule type" value="Genomic_DNA"/>
</dbReference>
<accession>A0A8J6EBX3</accession>
<organism evidence="2 3">
    <name type="scientific">Eleutherodactylus coqui</name>
    <name type="common">Puerto Rican coqui</name>
    <dbReference type="NCBI Taxonomy" id="57060"/>
    <lineage>
        <taxon>Eukaryota</taxon>
        <taxon>Metazoa</taxon>
        <taxon>Chordata</taxon>
        <taxon>Craniata</taxon>
        <taxon>Vertebrata</taxon>
        <taxon>Euteleostomi</taxon>
        <taxon>Amphibia</taxon>
        <taxon>Batrachia</taxon>
        <taxon>Anura</taxon>
        <taxon>Neobatrachia</taxon>
        <taxon>Hyloidea</taxon>
        <taxon>Eleutherodactylidae</taxon>
        <taxon>Eleutherodactylinae</taxon>
        <taxon>Eleutherodactylus</taxon>
        <taxon>Eleutherodactylus</taxon>
    </lineage>
</organism>
<dbReference type="GO" id="GO:0004730">
    <property type="term" value="F:pseudouridylate synthase activity"/>
    <property type="evidence" value="ECO:0007669"/>
    <property type="project" value="TreeGrafter"/>
</dbReference>
<feature type="non-terminal residue" evidence="2">
    <location>
        <position position="115"/>
    </location>
</feature>
<dbReference type="Proteomes" id="UP000770717">
    <property type="component" value="Unassembled WGS sequence"/>
</dbReference>
<evidence type="ECO:0000313" key="3">
    <source>
        <dbReference type="Proteomes" id="UP000770717"/>
    </source>
</evidence>
<dbReference type="GO" id="GO:0005737">
    <property type="term" value="C:cytoplasm"/>
    <property type="evidence" value="ECO:0007669"/>
    <property type="project" value="TreeGrafter"/>
</dbReference>
<keyword evidence="3" id="KW-1185">Reference proteome</keyword>
<keyword evidence="1" id="KW-0479">Metal-binding</keyword>
<evidence type="ECO:0000313" key="2">
    <source>
        <dbReference type="EMBL" id="KAG9461741.1"/>
    </source>
</evidence>
<dbReference type="PANTHER" id="PTHR42909:SF1">
    <property type="entry name" value="CARBOHYDRATE KINASE PFKB DOMAIN-CONTAINING PROTEIN"/>
    <property type="match status" value="1"/>
</dbReference>
<dbReference type="Gene3D" id="3.40.1190.20">
    <property type="match status" value="1"/>
</dbReference>
<dbReference type="GO" id="GO:0016798">
    <property type="term" value="F:hydrolase activity, acting on glycosyl bonds"/>
    <property type="evidence" value="ECO:0007669"/>
    <property type="project" value="TreeGrafter"/>
</dbReference>
<proteinExistence type="predicted"/>
<dbReference type="PANTHER" id="PTHR42909">
    <property type="entry name" value="ZGC:136858"/>
    <property type="match status" value="1"/>
</dbReference>